<dbReference type="PROSITE" id="PS01124">
    <property type="entry name" value="HTH_ARAC_FAMILY_2"/>
    <property type="match status" value="1"/>
</dbReference>
<evidence type="ECO:0000313" key="6">
    <source>
        <dbReference type="Proteomes" id="UP000666915"/>
    </source>
</evidence>
<keyword evidence="2" id="KW-0238">DNA-binding</keyword>
<dbReference type="Gene3D" id="1.10.10.60">
    <property type="entry name" value="Homeodomain-like"/>
    <property type="match status" value="2"/>
</dbReference>
<dbReference type="InterPro" id="IPR032783">
    <property type="entry name" value="AraC_lig"/>
</dbReference>
<name>A0ABS3QTY4_9ACTN</name>
<dbReference type="PANTHER" id="PTHR46796">
    <property type="entry name" value="HTH-TYPE TRANSCRIPTIONAL ACTIVATOR RHAS-RELATED"/>
    <property type="match status" value="1"/>
</dbReference>
<proteinExistence type="predicted"/>
<sequence length="321" mass="34147">MDVLSEVIASMRTGLPAATRTDARAPWAMRLRPVAGAGFHVILEGACWLVPPREPGEPNGPGESGAAGEPVELVAGDVVFLRSGREHVLADDPATAPTRFHTGPEGGGGFGELTIEGPGARTVMLCGAYDLDQARPHPLLRGLPPVIRVRARHGRHPELRSAVALLGAELSGGRPGVDGIVPPMIDVLLFYVLRAWLDEADAPDGWAAALADPGISRALRAIHEEPGRPWTVEALGRCAGLSRAAFARRFAALVGEPPLAYLTRWRMTTAGRLLQETRDPLSAVAERTGYTSEFAFAKAFKREFGLAPGGYRKSAARPRSA</sequence>
<evidence type="ECO:0000259" key="4">
    <source>
        <dbReference type="PROSITE" id="PS01124"/>
    </source>
</evidence>
<keyword evidence="3" id="KW-0804">Transcription</keyword>
<keyword evidence="6" id="KW-1185">Reference proteome</keyword>
<comment type="caution">
    <text evidence="5">The sequence shown here is derived from an EMBL/GenBank/DDBJ whole genome shotgun (WGS) entry which is preliminary data.</text>
</comment>
<reference evidence="5 6" key="1">
    <citation type="submission" date="2021-03" db="EMBL/GenBank/DDBJ databases">
        <authorList>
            <person name="Kanchanasin P."/>
            <person name="Saeng-In P."/>
            <person name="Phongsopitanun W."/>
            <person name="Yuki M."/>
            <person name="Kudo T."/>
            <person name="Ohkuma M."/>
            <person name="Tanasupawat S."/>
        </authorList>
    </citation>
    <scope>NUCLEOTIDE SEQUENCE [LARGE SCALE GENOMIC DNA]</scope>
    <source>
        <strain evidence="5 6">L46</strain>
    </source>
</reference>
<dbReference type="EMBL" id="JAGEOK010000004">
    <property type="protein sequence ID" value="MBO2437222.1"/>
    <property type="molecule type" value="Genomic_DNA"/>
</dbReference>
<evidence type="ECO:0000256" key="1">
    <source>
        <dbReference type="ARBA" id="ARBA00023015"/>
    </source>
</evidence>
<dbReference type="InterPro" id="IPR018060">
    <property type="entry name" value="HTH_AraC"/>
</dbReference>
<dbReference type="PANTHER" id="PTHR46796:SF13">
    <property type="entry name" value="HTH-TYPE TRANSCRIPTIONAL ACTIVATOR RHAS"/>
    <property type="match status" value="1"/>
</dbReference>
<evidence type="ECO:0000256" key="2">
    <source>
        <dbReference type="ARBA" id="ARBA00023125"/>
    </source>
</evidence>
<dbReference type="InterPro" id="IPR050204">
    <property type="entry name" value="AraC_XylS_family_regulators"/>
</dbReference>
<feature type="domain" description="HTH araC/xylS-type" evidence="4">
    <location>
        <begin position="216"/>
        <end position="314"/>
    </location>
</feature>
<keyword evidence="1" id="KW-0805">Transcription regulation</keyword>
<gene>
    <name evidence="5" type="ORF">J4557_06785</name>
</gene>
<accession>A0ABS3QTY4</accession>
<dbReference type="Pfam" id="PF12833">
    <property type="entry name" value="HTH_18"/>
    <property type="match status" value="1"/>
</dbReference>
<organism evidence="5 6">
    <name type="scientific">Actinomadura nitritigenes</name>
    <dbReference type="NCBI Taxonomy" id="134602"/>
    <lineage>
        <taxon>Bacteria</taxon>
        <taxon>Bacillati</taxon>
        <taxon>Actinomycetota</taxon>
        <taxon>Actinomycetes</taxon>
        <taxon>Streptosporangiales</taxon>
        <taxon>Thermomonosporaceae</taxon>
        <taxon>Actinomadura</taxon>
    </lineage>
</organism>
<dbReference type="SUPFAM" id="SSF46689">
    <property type="entry name" value="Homeodomain-like"/>
    <property type="match status" value="2"/>
</dbReference>
<dbReference type="Proteomes" id="UP000666915">
    <property type="component" value="Unassembled WGS sequence"/>
</dbReference>
<dbReference type="Pfam" id="PF12852">
    <property type="entry name" value="Cupin_6"/>
    <property type="match status" value="1"/>
</dbReference>
<evidence type="ECO:0000313" key="5">
    <source>
        <dbReference type="EMBL" id="MBO2437222.1"/>
    </source>
</evidence>
<protein>
    <submittedName>
        <fullName evidence="5">AraC family transcriptional regulator</fullName>
    </submittedName>
</protein>
<dbReference type="RefSeq" id="WP_208265574.1">
    <property type="nucleotide sequence ID" value="NZ_BAAAGM010000116.1"/>
</dbReference>
<evidence type="ECO:0000256" key="3">
    <source>
        <dbReference type="ARBA" id="ARBA00023163"/>
    </source>
</evidence>
<dbReference type="SMART" id="SM00342">
    <property type="entry name" value="HTH_ARAC"/>
    <property type="match status" value="1"/>
</dbReference>
<dbReference type="PRINTS" id="PR00032">
    <property type="entry name" value="HTHARAC"/>
</dbReference>
<dbReference type="InterPro" id="IPR020449">
    <property type="entry name" value="Tscrpt_reg_AraC-type_HTH"/>
</dbReference>
<dbReference type="InterPro" id="IPR009057">
    <property type="entry name" value="Homeodomain-like_sf"/>
</dbReference>